<keyword evidence="12" id="KW-1185">Reference proteome</keyword>
<feature type="domain" description="Tripartite ATP-independent periplasmic transporters DctQ component" evidence="10">
    <location>
        <begin position="20"/>
        <end position="145"/>
    </location>
</feature>
<reference evidence="12" key="1">
    <citation type="journal article" date="2019" name="Int. J. Syst. Evol. Microbiol.">
        <title>The Global Catalogue of Microorganisms (GCM) 10K type strain sequencing project: providing services to taxonomists for standard genome sequencing and annotation.</title>
        <authorList>
            <consortium name="The Broad Institute Genomics Platform"/>
            <consortium name="The Broad Institute Genome Sequencing Center for Infectious Disease"/>
            <person name="Wu L."/>
            <person name="Ma J."/>
        </authorList>
    </citation>
    <scope>NUCLEOTIDE SEQUENCE [LARGE SCALE GENOMIC DNA]</scope>
    <source>
        <strain evidence="12">KCTC 33575</strain>
    </source>
</reference>
<gene>
    <name evidence="11" type="ORF">ACFSX4_09035</name>
</gene>
<dbReference type="InterPro" id="IPR007387">
    <property type="entry name" value="TRAP_DctQ"/>
</dbReference>
<keyword evidence="2" id="KW-0813">Transport</keyword>
<dbReference type="Proteomes" id="UP001597519">
    <property type="component" value="Unassembled WGS sequence"/>
</dbReference>
<comment type="subcellular location">
    <subcellularLocation>
        <location evidence="1">Cell inner membrane</location>
        <topology evidence="1">Multi-pass membrane protein</topology>
    </subcellularLocation>
</comment>
<proteinExistence type="inferred from homology"/>
<organism evidence="11 12">
    <name type="scientific">Corticicoccus populi</name>
    <dbReference type="NCBI Taxonomy" id="1812821"/>
    <lineage>
        <taxon>Bacteria</taxon>
        <taxon>Bacillati</taxon>
        <taxon>Bacillota</taxon>
        <taxon>Bacilli</taxon>
        <taxon>Bacillales</taxon>
        <taxon>Staphylococcaceae</taxon>
        <taxon>Corticicoccus</taxon>
    </lineage>
</organism>
<keyword evidence="6 9" id="KW-1133">Transmembrane helix</keyword>
<evidence type="ECO:0000259" key="10">
    <source>
        <dbReference type="Pfam" id="PF04290"/>
    </source>
</evidence>
<evidence type="ECO:0000256" key="6">
    <source>
        <dbReference type="ARBA" id="ARBA00022989"/>
    </source>
</evidence>
<evidence type="ECO:0000256" key="4">
    <source>
        <dbReference type="ARBA" id="ARBA00022519"/>
    </source>
</evidence>
<sequence>MRKYIVKLLSYLCIISMALLTVIVLAQVVTRFFNISLTGTDELSRLLIVWLTFLGTSLAFHDKMHLAVNFFVKRAGHKNQKRIHTLVNSLIVIFFLVLAVYGFKFSIESMNYTSSTLQLPMGIFYLAVPVSSVFALYFILTSLTESTTEEEEAGL</sequence>
<dbReference type="EMBL" id="JBHUOQ010000003">
    <property type="protein sequence ID" value="MFD2830605.1"/>
    <property type="molecule type" value="Genomic_DNA"/>
</dbReference>
<keyword evidence="4" id="KW-0997">Cell inner membrane</keyword>
<dbReference type="Pfam" id="PF04290">
    <property type="entry name" value="DctQ"/>
    <property type="match status" value="1"/>
</dbReference>
<dbReference type="InterPro" id="IPR055348">
    <property type="entry name" value="DctQ"/>
</dbReference>
<feature type="transmembrane region" description="Helical" evidence="9">
    <location>
        <begin position="12"/>
        <end position="33"/>
    </location>
</feature>
<evidence type="ECO:0000256" key="5">
    <source>
        <dbReference type="ARBA" id="ARBA00022692"/>
    </source>
</evidence>
<evidence type="ECO:0000256" key="2">
    <source>
        <dbReference type="ARBA" id="ARBA00022448"/>
    </source>
</evidence>
<evidence type="ECO:0000256" key="1">
    <source>
        <dbReference type="ARBA" id="ARBA00004429"/>
    </source>
</evidence>
<comment type="similarity">
    <text evidence="8">Belongs to the TRAP transporter small permease family.</text>
</comment>
<protein>
    <submittedName>
        <fullName evidence="11">TRAP transporter small permease</fullName>
    </submittedName>
</protein>
<dbReference type="PANTHER" id="PTHR35011">
    <property type="entry name" value="2,3-DIKETO-L-GULONATE TRAP TRANSPORTER SMALL PERMEASE PROTEIN YIAM"/>
    <property type="match status" value="1"/>
</dbReference>
<feature type="transmembrane region" description="Helical" evidence="9">
    <location>
        <begin position="83"/>
        <end position="103"/>
    </location>
</feature>
<dbReference type="PANTHER" id="PTHR35011:SF2">
    <property type="entry name" value="2,3-DIKETO-L-GULONATE TRAP TRANSPORTER SMALL PERMEASE PROTEIN YIAM"/>
    <property type="match status" value="1"/>
</dbReference>
<evidence type="ECO:0000256" key="3">
    <source>
        <dbReference type="ARBA" id="ARBA00022475"/>
    </source>
</evidence>
<feature type="transmembrane region" description="Helical" evidence="9">
    <location>
        <begin position="45"/>
        <end position="62"/>
    </location>
</feature>
<evidence type="ECO:0000256" key="8">
    <source>
        <dbReference type="ARBA" id="ARBA00038436"/>
    </source>
</evidence>
<evidence type="ECO:0000313" key="11">
    <source>
        <dbReference type="EMBL" id="MFD2830605.1"/>
    </source>
</evidence>
<keyword evidence="7 9" id="KW-0472">Membrane</keyword>
<keyword evidence="3" id="KW-1003">Cell membrane</keyword>
<name>A0ABW5WXG5_9STAP</name>
<feature type="transmembrane region" description="Helical" evidence="9">
    <location>
        <begin position="123"/>
        <end position="140"/>
    </location>
</feature>
<evidence type="ECO:0000256" key="7">
    <source>
        <dbReference type="ARBA" id="ARBA00023136"/>
    </source>
</evidence>
<evidence type="ECO:0000313" key="12">
    <source>
        <dbReference type="Proteomes" id="UP001597519"/>
    </source>
</evidence>
<evidence type="ECO:0000256" key="9">
    <source>
        <dbReference type="SAM" id="Phobius"/>
    </source>
</evidence>
<dbReference type="RefSeq" id="WP_377773798.1">
    <property type="nucleotide sequence ID" value="NZ_JBHUOQ010000003.1"/>
</dbReference>
<accession>A0ABW5WXG5</accession>
<comment type="caution">
    <text evidence="11">The sequence shown here is derived from an EMBL/GenBank/DDBJ whole genome shotgun (WGS) entry which is preliminary data.</text>
</comment>
<keyword evidence="5 9" id="KW-0812">Transmembrane</keyword>